<sequence length="130" mass="14705">MVDPALPPPPIIPRQDGTVNVGLVNQEAESNYNDADILALYHVLMEIKQKHDMCKSKRCPIGYACQPSNEWILPSVLNWPDTAETSTREWVQYAIKARKAPTIFPSLANRGTHIVYLILVIWFFSTSNHS</sequence>
<gene>
    <name evidence="1" type="ORF">O181_100211</name>
</gene>
<proteinExistence type="predicted"/>
<dbReference type="Proteomes" id="UP000765509">
    <property type="component" value="Unassembled WGS sequence"/>
</dbReference>
<name>A0A9Q3PHK8_9BASI</name>
<accession>A0A9Q3PHK8</accession>
<reference evidence="1" key="1">
    <citation type="submission" date="2021-03" db="EMBL/GenBank/DDBJ databases">
        <title>Draft genome sequence of rust myrtle Austropuccinia psidii MF-1, a brazilian biotype.</title>
        <authorList>
            <person name="Quecine M.C."/>
            <person name="Pachon D.M.R."/>
            <person name="Bonatelli M.L."/>
            <person name="Correr F.H."/>
            <person name="Franceschini L.M."/>
            <person name="Leite T.F."/>
            <person name="Margarido G.R.A."/>
            <person name="Almeida C.A."/>
            <person name="Ferrarezi J.A."/>
            <person name="Labate C.A."/>
        </authorList>
    </citation>
    <scope>NUCLEOTIDE SEQUENCE</scope>
    <source>
        <strain evidence="1">MF-1</strain>
    </source>
</reference>
<evidence type="ECO:0000313" key="2">
    <source>
        <dbReference type="Proteomes" id="UP000765509"/>
    </source>
</evidence>
<dbReference type="AlphaFoldDB" id="A0A9Q3PHK8"/>
<comment type="caution">
    <text evidence="1">The sequence shown here is derived from an EMBL/GenBank/DDBJ whole genome shotgun (WGS) entry which is preliminary data.</text>
</comment>
<keyword evidence="2" id="KW-1185">Reference proteome</keyword>
<evidence type="ECO:0000313" key="1">
    <source>
        <dbReference type="EMBL" id="MBW0560496.1"/>
    </source>
</evidence>
<dbReference type="EMBL" id="AVOT02069646">
    <property type="protein sequence ID" value="MBW0560496.1"/>
    <property type="molecule type" value="Genomic_DNA"/>
</dbReference>
<dbReference type="OrthoDB" id="2015333at2759"/>
<protein>
    <submittedName>
        <fullName evidence="1">Uncharacterized protein</fullName>
    </submittedName>
</protein>
<organism evidence="1 2">
    <name type="scientific">Austropuccinia psidii MF-1</name>
    <dbReference type="NCBI Taxonomy" id="1389203"/>
    <lineage>
        <taxon>Eukaryota</taxon>
        <taxon>Fungi</taxon>
        <taxon>Dikarya</taxon>
        <taxon>Basidiomycota</taxon>
        <taxon>Pucciniomycotina</taxon>
        <taxon>Pucciniomycetes</taxon>
        <taxon>Pucciniales</taxon>
        <taxon>Sphaerophragmiaceae</taxon>
        <taxon>Austropuccinia</taxon>
    </lineage>
</organism>